<evidence type="ECO:0000313" key="2">
    <source>
        <dbReference type="EMBL" id="KAK6790831.1"/>
    </source>
</evidence>
<keyword evidence="1" id="KW-1133">Transmembrane helix</keyword>
<comment type="caution">
    <text evidence="2">The sequence shown here is derived from an EMBL/GenBank/DDBJ whole genome shotgun (WGS) entry which is preliminary data.</text>
</comment>
<sequence>MADHSTEITPIDDQIPLLPQTKKDEIEEGRKVDHSIDINERIDEMFEDLDNSSIKSCTIFKVNVWLHESNPDAYTPKMVSIGPYHKKNTQLGPMKKYKLLYLRRFLQRNERVDVKRYISELEKVKEKVLKCYEDIEKLGNDSHEFCEMLLFDGCFVVEFIRECCGIHPVGEAMIINVNGCYIFRDLMLLENQLPFFLLNKLHLMTKKDGELPLAMLVNKFFTVFVDWPKMTLESFGETEYCNAENSKHLLHVLHIFSCHGLNPMKNSKYDKKISTVMPNATELSEAGVSYAKVRNMTSLFDIKFENGLMTIPCFQIEDDTETLLRNLIAYEQQSSDVYPTYFSDYATFMDHLIDSDKDVNLLCQKGIIVNWIGEDKEVASLFNKIGKGVTTYPNFYYKEEAKKAIEHCEKPWNIMKANLMRNYFNSPWVGASTVAAIILLILTTIQTILTFTGPLKMTHELSLMEKYKLLYLQQFLQRKEGLDVETCISALEKKQR</sequence>
<reference evidence="2 3" key="1">
    <citation type="submission" date="2024-02" db="EMBL/GenBank/DDBJ databases">
        <title>de novo genome assembly of Solanum bulbocastanum strain 11H21.</title>
        <authorList>
            <person name="Hosaka A.J."/>
        </authorList>
    </citation>
    <scope>NUCLEOTIDE SEQUENCE [LARGE SCALE GENOMIC DNA]</scope>
    <source>
        <tissue evidence="2">Young leaves</tissue>
    </source>
</reference>
<proteinExistence type="predicted"/>
<keyword evidence="1" id="KW-0472">Membrane</keyword>
<evidence type="ECO:0000256" key="1">
    <source>
        <dbReference type="SAM" id="Phobius"/>
    </source>
</evidence>
<keyword evidence="3" id="KW-1185">Reference proteome</keyword>
<feature type="transmembrane region" description="Helical" evidence="1">
    <location>
        <begin position="428"/>
        <end position="451"/>
    </location>
</feature>
<protein>
    <submittedName>
        <fullName evidence="2">Uncharacterized protein</fullName>
    </submittedName>
</protein>
<keyword evidence="1" id="KW-0812">Transmembrane</keyword>
<dbReference type="PANTHER" id="PTHR31170">
    <property type="entry name" value="BNAC04G53230D PROTEIN"/>
    <property type="match status" value="1"/>
</dbReference>
<dbReference type="AlphaFoldDB" id="A0AAN8TSH6"/>
<dbReference type="Pfam" id="PF03140">
    <property type="entry name" value="DUF247"/>
    <property type="match status" value="1"/>
</dbReference>
<accession>A0AAN8TSH6</accession>
<gene>
    <name evidence="2" type="ORF">RDI58_009912</name>
</gene>
<dbReference type="EMBL" id="JBANQN010000004">
    <property type="protein sequence ID" value="KAK6790831.1"/>
    <property type="molecule type" value="Genomic_DNA"/>
</dbReference>
<dbReference type="InterPro" id="IPR004158">
    <property type="entry name" value="DUF247_pln"/>
</dbReference>
<dbReference type="Proteomes" id="UP001371456">
    <property type="component" value="Unassembled WGS sequence"/>
</dbReference>
<organism evidence="2 3">
    <name type="scientific">Solanum bulbocastanum</name>
    <name type="common">Wild potato</name>
    <dbReference type="NCBI Taxonomy" id="147425"/>
    <lineage>
        <taxon>Eukaryota</taxon>
        <taxon>Viridiplantae</taxon>
        <taxon>Streptophyta</taxon>
        <taxon>Embryophyta</taxon>
        <taxon>Tracheophyta</taxon>
        <taxon>Spermatophyta</taxon>
        <taxon>Magnoliopsida</taxon>
        <taxon>eudicotyledons</taxon>
        <taxon>Gunneridae</taxon>
        <taxon>Pentapetalae</taxon>
        <taxon>asterids</taxon>
        <taxon>lamiids</taxon>
        <taxon>Solanales</taxon>
        <taxon>Solanaceae</taxon>
        <taxon>Solanoideae</taxon>
        <taxon>Solaneae</taxon>
        <taxon>Solanum</taxon>
    </lineage>
</organism>
<name>A0AAN8TSH6_SOLBU</name>
<evidence type="ECO:0000313" key="3">
    <source>
        <dbReference type="Proteomes" id="UP001371456"/>
    </source>
</evidence>
<dbReference type="PANTHER" id="PTHR31170:SF25">
    <property type="entry name" value="BNAA09G04570D PROTEIN"/>
    <property type="match status" value="1"/>
</dbReference>